<keyword evidence="2" id="KW-1185">Reference proteome</keyword>
<protein>
    <submittedName>
        <fullName evidence="1">Uncharacterized protein</fullName>
    </submittedName>
</protein>
<dbReference type="AlphaFoldDB" id="A0A4C1XWA0"/>
<sequence>MDEVYAHVEDGRSSLRRGLAPPDGGWGYAVCVGVGLTFSRGKRAVAELSESRQSPPPMDTRNLRGINGALLASLEGMK</sequence>
<evidence type="ECO:0000313" key="2">
    <source>
        <dbReference type="Proteomes" id="UP000299102"/>
    </source>
</evidence>
<proteinExistence type="predicted"/>
<dbReference type="Proteomes" id="UP000299102">
    <property type="component" value="Unassembled WGS sequence"/>
</dbReference>
<reference evidence="1 2" key="1">
    <citation type="journal article" date="2019" name="Commun. Biol.">
        <title>The bagworm genome reveals a unique fibroin gene that provides high tensile strength.</title>
        <authorList>
            <person name="Kono N."/>
            <person name="Nakamura H."/>
            <person name="Ohtoshi R."/>
            <person name="Tomita M."/>
            <person name="Numata K."/>
            <person name="Arakawa K."/>
        </authorList>
    </citation>
    <scope>NUCLEOTIDE SEQUENCE [LARGE SCALE GENOMIC DNA]</scope>
</reference>
<accession>A0A4C1XWA0</accession>
<evidence type="ECO:0000313" key="1">
    <source>
        <dbReference type="EMBL" id="GBP66549.1"/>
    </source>
</evidence>
<name>A0A4C1XWA0_EUMVA</name>
<dbReference type="EMBL" id="BGZK01000960">
    <property type="protein sequence ID" value="GBP66549.1"/>
    <property type="molecule type" value="Genomic_DNA"/>
</dbReference>
<dbReference type="OrthoDB" id="6499973at2759"/>
<organism evidence="1 2">
    <name type="scientific">Eumeta variegata</name>
    <name type="common">Bagworm moth</name>
    <name type="synonym">Eumeta japonica</name>
    <dbReference type="NCBI Taxonomy" id="151549"/>
    <lineage>
        <taxon>Eukaryota</taxon>
        <taxon>Metazoa</taxon>
        <taxon>Ecdysozoa</taxon>
        <taxon>Arthropoda</taxon>
        <taxon>Hexapoda</taxon>
        <taxon>Insecta</taxon>
        <taxon>Pterygota</taxon>
        <taxon>Neoptera</taxon>
        <taxon>Endopterygota</taxon>
        <taxon>Lepidoptera</taxon>
        <taxon>Glossata</taxon>
        <taxon>Ditrysia</taxon>
        <taxon>Tineoidea</taxon>
        <taxon>Psychidae</taxon>
        <taxon>Oiketicinae</taxon>
        <taxon>Eumeta</taxon>
    </lineage>
</organism>
<gene>
    <name evidence="1" type="ORF">EVAR_51076_1</name>
</gene>
<comment type="caution">
    <text evidence="1">The sequence shown here is derived from an EMBL/GenBank/DDBJ whole genome shotgun (WGS) entry which is preliminary data.</text>
</comment>